<dbReference type="GO" id="GO:0042834">
    <property type="term" value="F:peptidoglycan binding"/>
    <property type="evidence" value="ECO:0007669"/>
    <property type="project" value="InterPro"/>
</dbReference>
<protein>
    <submittedName>
        <fullName evidence="4">SPOR domain-containing protein</fullName>
    </submittedName>
</protein>
<feature type="domain" description="SPOR" evidence="3">
    <location>
        <begin position="154"/>
        <end position="230"/>
    </location>
</feature>
<evidence type="ECO:0000259" key="3">
    <source>
        <dbReference type="Pfam" id="PF05036"/>
    </source>
</evidence>
<name>A0A6G1VS47_9BACT</name>
<feature type="chain" id="PRO_5026058705" evidence="2">
    <location>
        <begin position="21"/>
        <end position="237"/>
    </location>
</feature>
<gene>
    <name evidence="4" type="ORF">F7D25_15020</name>
</gene>
<evidence type="ECO:0000313" key="5">
    <source>
        <dbReference type="Proteomes" id="UP000477980"/>
    </source>
</evidence>
<feature type="compositionally biased region" description="Basic and acidic residues" evidence="1">
    <location>
        <begin position="94"/>
        <end position="121"/>
    </location>
</feature>
<evidence type="ECO:0000313" key="4">
    <source>
        <dbReference type="EMBL" id="MQP15678.1"/>
    </source>
</evidence>
<feature type="compositionally biased region" description="Polar residues" evidence="1">
    <location>
        <begin position="53"/>
        <end position="62"/>
    </location>
</feature>
<dbReference type="Proteomes" id="UP000477980">
    <property type="component" value="Unassembled WGS sequence"/>
</dbReference>
<feature type="compositionally biased region" description="Basic and acidic residues" evidence="1">
    <location>
        <begin position="77"/>
        <end position="86"/>
    </location>
</feature>
<accession>A0A6G1VS47</accession>
<evidence type="ECO:0000256" key="2">
    <source>
        <dbReference type="SAM" id="SignalP"/>
    </source>
</evidence>
<organism evidence="4 5">
    <name type="scientific">Segatella copri</name>
    <dbReference type="NCBI Taxonomy" id="165179"/>
    <lineage>
        <taxon>Bacteria</taxon>
        <taxon>Pseudomonadati</taxon>
        <taxon>Bacteroidota</taxon>
        <taxon>Bacteroidia</taxon>
        <taxon>Bacteroidales</taxon>
        <taxon>Prevotellaceae</taxon>
        <taxon>Segatella</taxon>
    </lineage>
</organism>
<feature type="signal peptide" evidence="2">
    <location>
        <begin position="1"/>
        <end position="20"/>
    </location>
</feature>
<keyword evidence="2" id="KW-0732">Signal</keyword>
<dbReference type="Pfam" id="PF05036">
    <property type="entry name" value="SPOR"/>
    <property type="match status" value="1"/>
</dbReference>
<sequence>MKQFVTLLIFILCSSIQMNAQTYLDYLKQKNPGQGVVTVHQSKAIDELVNGKQVPTHTNQVNPQDDKTKTTPQPQKKPTDTQHKEVTPATQHKQSPDSHKQTPDSLKKAEPQHETAKEKQHGNNAQKAETHQEETEMPVVDMRKKVMRRSYKVTGYRVQIFAGGNSRNDRLKAEQTGNNIKMKFPDQPVYVHFYSPRWICRMGNFRELGEAKKVLAKVRALGYRQACLVKGQITVQY</sequence>
<evidence type="ECO:0000256" key="1">
    <source>
        <dbReference type="SAM" id="MobiDB-lite"/>
    </source>
</evidence>
<dbReference type="InterPro" id="IPR007730">
    <property type="entry name" value="SPOR-like_dom"/>
</dbReference>
<dbReference type="EMBL" id="VZAH01000154">
    <property type="protein sequence ID" value="MQP15678.1"/>
    <property type="molecule type" value="Genomic_DNA"/>
</dbReference>
<proteinExistence type="predicted"/>
<feature type="region of interest" description="Disordered" evidence="1">
    <location>
        <begin position="48"/>
        <end position="138"/>
    </location>
</feature>
<dbReference type="AlphaFoldDB" id="A0A6G1VS47"/>
<dbReference type="OrthoDB" id="2473397at2"/>
<reference evidence="4 5" key="1">
    <citation type="submission" date="2019-09" db="EMBL/GenBank/DDBJ databases">
        <title>Distinct polysaccharide growth profiles of human intestinal Prevotella copri isolates.</title>
        <authorList>
            <person name="Fehlner-Peach H."/>
            <person name="Magnabosco C."/>
            <person name="Raghavan V."/>
            <person name="Scher J.U."/>
            <person name="Tett A."/>
            <person name="Cox L.M."/>
            <person name="Gottsegen C."/>
            <person name="Watters A."/>
            <person name="Wiltshire- Gordon J.D."/>
            <person name="Segata N."/>
            <person name="Bonneau R."/>
            <person name="Littman D.R."/>
        </authorList>
    </citation>
    <scope>NUCLEOTIDE SEQUENCE [LARGE SCALE GENOMIC DNA]</scope>
    <source>
        <strain evidence="5">iAA917</strain>
    </source>
</reference>
<comment type="caution">
    <text evidence="4">The sequence shown here is derived from an EMBL/GenBank/DDBJ whole genome shotgun (WGS) entry which is preliminary data.</text>
</comment>
<dbReference type="RefSeq" id="WP_153091181.1">
    <property type="nucleotide sequence ID" value="NZ_VZAH01000154.1"/>
</dbReference>